<protein>
    <recommendedName>
        <fullName evidence="6">BRCT domain-containing protein</fullName>
    </recommendedName>
</protein>
<proteinExistence type="predicted"/>
<keyword evidence="4" id="KW-1133">Transmembrane helix</keyword>
<keyword evidence="5" id="KW-0732">Signal</keyword>
<evidence type="ECO:0000259" key="6">
    <source>
        <dbReference type="PROSITE" id="PS50172"/>
    </source>
</evidence>
<dbReference type="SMART" id="SM00292">
    <property type="entry name" value="BRCT"/>
    <property type="match status" value="1"/>
</dbReference>
<dbReference type="PROSITE" id="PS50297">
    <property type="entry name" value="ANK_REP_REGION"/>
    <property type="match status" value="1"/>
</dbReference>
<sequence length="1250" mass="144516">MCWKMLIMYLIIGILLAPKFLSAQGQAKSDLELLTDDFQIFARVTNAIYLQASAIRKDIKAHDVIVEFLKISSMDFENIIAIDAKRAMSHLESLYADVQEFSERYDDQDEKIFEDNSKKLRNFSYNFPVVGRLVEDKIVTNVEILKAVKGLIEIMDQFEKNCSSKIVEKATEVLERYTVEERNKWDKKKDDKNKDEEDENDENDRKRRNADTVISNATLKGIKSLSTSFKEFEPCFKAIKDLNATLKASLMYSTGWRYEWTIGLIENFSGELENLTKILADFEPWLRESHSFLSQLRSYTIGDQISQTVNYHKSHSEILDPPIQGLTVAFLEPKDMIKVADDLKSTFFKNQVSRGSDVMDLNKALGSFHRIAKAIQPLIASWKAIEKLDEEAVEDYAAVFQNLLRLENFASNHSVNALEYLKVVNGSIQKCLEKPSKDYSKIAQKFENQQSKAKAVMKQFREFIQMLNEKFFGGLLDPDSGKLPSEECLRETLNDGFKELKEKNQQLEIGNANEVWSRMNSDYKDCLEKKIHSTSIGSTLNLFSSLNLARKALTESLEEFYNHQKSNKLDVELKKVLIESRRPESLKCLQKDISEEMIKTLWKTNAFFREVFYVPDEETVQSLIRYLGLIDQVKTNLTLIDDQVRQVGKRPKRATAPTDLVLALNGSKLHSENLGISVRALLDLVKVRANRDKLLAIKFNGEARDLMEEKGDLSSFREPQVELRKLLKEADSINEMAKELRRNKTVVQMAGIFEKVSPIHGIYGNRQKLWELSKDDKTDDPKYGSAREHWKTLVDLNLNFQRYSARVKDGQFTVNAVMKYFDKIFGHVNEQKANTVVVNQSHLSWLFIFCIAIGVVLLLLITCLVLYGFTEKGKLKYKNLWLYYFGKPIDFESRWRYSLFMDMENGGKNALLDAVRETNKTNMLNALKRGVYVNAYNKYGNTALHVAARRGHWELAEILIKYGADRSLLNYKNRTAEQYIPTNFKHSQREMEKEVKDKTELYKKVEEIFKKYEKKSFRMSVPEVFPTSSFHIWIEERTDDDVTEKFMAQFQSISSYEIMSTTTHCIVKCDENGVLETENFDILSMILNGAIMVQDKWMTACLKDHKEIGHDSKYLVKKVKFNGVIYATVLEWSMAMAKSEMPYLCGVYVAVVMREYKNLISLAALVTNHGAVMMSEFPDKEKFNEGSRPYLHSHLGPLFLINDGETDLSAYKNDKMYTLFTEYEFLAFMLKRNIKRDRSKNPMDGMKNDF</sequence>
<keyword evidence="2" id="KW-0175">Coiled coil</keyword>
<gene>
    <name evidence="7" type="primary">Cnig_chr_II.g7245</name>
    <name evidence="7" type="ORF">B9Z55_007245</name>
</gene>
<dbReference type="InterPro" id="IPR003125">
    <property type="entry name" value="WSN"/>
</dbReference>
<accession>A0A2G5V8W8</accession>
<dbReference type="Pfam" id="PF13857">
    <property type="entry name" value="Ank_5"/>
    <property type="match status" value="1"/>
</dbReference>
<dbReference type="SUPFAM" id="SSF48403">
    <property type="entry name" value="Ankyrin repeat"/>
    <property type="match status" value="1"/>
</dbReference>
<dbReference type="OrthoDB" id="5830563at2759"/>
<name>A0A2G5V8W8_9PELO</name>
<feature type="signal peptide" evidence="5">
    <location>
        <begin position="1"/>
        <end position="22"/>
    </location>
</feature>
<feature type="repeat" description="ANK" evidence="1">
    <location>
        <begin position="939"/>
        <end position="971"/>
    </location>
</feature>
<dbReference type="PANTHER" id="PTHR22956:SF14">
    <property type="entry name" value="BRCT DOMAIN-CONTAINING PROTEIN"/>
    <property type="match status" value="1"/>
</dbReference>
<dbReference type="Proteomes" id="UP000230233">
    <property type="component" value="Chromosome II"/>
</dbReference>
<feature type="domain" description="BRCT" evidence="6">
    <location>
        <begin position="1057"/>
        <end position="1115"/>
    </location>
</feature>
<keyword evidence="1" id="KW-0040">ANK repeat</keyword>
<dbReference type="SMART" id="SM00453">
    <property type="entry name" value="WSN"/>
    <property type="match status" value="1"/>
</dbReference>
<evidence type="ECO:0000313" key="8">
    <source>
        <dbReference type="Proteomes" id="UP000230233"/>
    </source>
</evidence>
<dbReference type="AlphaFoldDB" id="A0A2G5V8W8"/>
<comment type="caution">
    <text evidence="7">The sequence shown here is derived from an EMBL/GenBank/DDBJ whole genome shotgun (WGS) entry which is preliminary data.</text>
</comment>
<reference evidence="8" key="1">
    <citation type="submission" date="2017-10" db="EMBL/GenBank/DDBJ databases">
        <title>Rapid genome shrinkage in a self-fertile nematode reveals novel sperm competition proteins.</title>
        <authorList>
            <person name="Yin D."/>
            <person name="Schwarz E.M."/>
            <person name="Thomas C.G."/>
            <person name="Felde R.L."/>
            <person name="Korf I.F."/>
            <person name="Cutter A.D."/>
            <person name="Schartner C.M."/>
            <person name="Ralston E.J."/>
            <person name="Meyer B.J."/>
            <person name="Haag E.S."/>
        </authorList>
    </citation>
    <scope>NUCLEOTIDE SEQUENCE [LARGE SCALE GENOMIC DNA]</scope>
    <source>
        <strain evidence="8">JU1422</strain>
    </source>
</reference>
<evidence type="ECO:0000256" key="3">
    <source>
        <dbReference type="SAM" id="MobiDB-lite"/>
    </source>
</evidence>
<organism evidence="7 8">
    <name type="scientific">Caenorhabditis nigoni</name>
    <dbReference type="NCBI Taxonomy" id="1611254"/>
    <lineage>
        <taxon>Eukaryota</taxon>
        <taxon>Metazoa</taxon>
        <taxon>Ecdysozoa</taxon>
        <taxon>Nematoda</taxon>
        <taxon>Chromadorea</taxon>
        <taxon>Rhabditida</taxon>
        <taxon>Rhabditina</taxon>
        <taxon>Rhabditomorpha</taxon>
        <taxon>Rhabditoidea</taxon>
        <taxon>Rhabditidae</taxon>
        <taxon>Peloderinae</taxon>
        <taxon>Caenorhabditis</taxon>
    </lineage>
</organism>
<dbReference type="InterPro" id="IPR001357">
    <property type="entry name" value="BRCT_dom"/>
</dbReference>
<dbReference type="InterPro" id="IPR036770">
    <property type="entry name" value="Ankyrin_rpt-contain_sf"/>
</dbReference>
<dbReference type="PANTHER" id="PTHR22956">
    <property type="entry name" value="ANKYRIN REPEAT-CONTAINING PROTEIN F37A4.4-RELATED-RELATED"/>
    <property type="match status" value="1"/>
</dbReference>
<dbReference type="SUPFAM" id="SSF52113">
    <property type="entry name" value="BRCT domain"/>
    <property type="match status" value="1"/>
</dbReference>
<dbReference type="InterPro" id="IPR002110">
    <property type="entry name" value="Ankyrin_rpt"/>
</dbReference>
<feature type="coiled-coil region" evidence="2">
    <location>
        <begin position="988"/>
        <end position="1015"/>
    </location>
</feature>
<evidence type="ECO:0000313" key="7">
    <source>
        <dbReference type="EMBL" id="PIC48157.1"/>
    </source>
</evidence>
<evidence type="ECO:0000256" key="4">
    <source>
        <dbReference type="SAM" id="Phobius"/>
    </source>
</evidence>
<feature type="chain" id="PRO_5013949261" description="BRCT domain-containing protein" evidence="5">
    <location>
        <begin position="23"/>
        <end position="1250"/>
    </location>
</feature>
<evidence type="ECO:0000256" key="2">
    <source>
        <dbReference type="SAM" id="Coils"/>
    </source>
</evidence>
<feature type="transmembrane region" description="Helical" evidence="4">
    <location>
        <begin position="845"/>
        <end position="869"/>
    </location>
</feature>
<feature type="region of interest" description="Disordered" evidence="3">
    <location>
        <begin position="185"/>
        <end position="209"/>
    </location>
</feature>
<keyword evidence="8" id="KW-1185">Reference proteome</keyword>
<evidence type="ECO:0000256" key="1">
    <source>
        <dbReference type="PROSITE-ProRule" id="PRU00023"/>
    </source>
</evidence>
<dbReference type="SMART" id="SM00248">
    <property type="entry name" value="ANK"/>
    <property type="match status" value="2"/>
</dbReference>
<feature type="compositionally biased region" description="Basic and acidic residues" evidence="3">
    <location>
        <begin position="185"/>
        <end position="195"/>
    </location>
</feature>
<dbReference type="EMBL" id="PDUG01000002">
    <property type="protein sequence ID" value="PIC48157.1"/>
    <property type="molecule type" value="Genomic_DNA"/>
</dbReference>
<dbReference type="Gene3D" id="1.25.40.20">
    <property type="entry name" value="Ankyrin repeat-containing domain"/>
    <property type="match status" value="1"/>
</dbReference>
<dbReference type="InterPro" id="IPR036420">
    <property type="entry name" value="BRCT_dom_sf"/>
</dbReference>
<dbReference type="PROSITE" id="PS50088">
    <property type="entry name" value="ANK_REPEAT"/>
    <property type="match status" value="1"/>
</dbReference>
<dbReference type="PROSITE" id="PS50172">
    <property type="entry name" value="BRCT"/>
    <property type="match status" value="1"/>
</dbReference>
<keyword evidence="4" id="KW-0812">Transmembrane</keyword>
<dbReference type="InterPro" id="IPR053345">
    <property type="entry name" value="Ankyrin_repeat-containing"/>
</dbReference>
<evidence type="ECO:0000256" key="5">
    <source>
        <dbReference type="SAM" id="SignalP"/>
    </source>
</evidence>
<dbReference type="STRING" id="1611254.A0A2G5V8W8"/>
<dbReference type="Gene3D" id="3.40.50.10190">
    <property type="entry name" value="BRCT domain"/>
    <property type="match status" value="1"/>
</dbReference>
<keyword evidence="4" id="KW-0472">Membrane</keyword>
<dbReference type="Pfam" id="PF02206">
    <property type="entry name" value="WSN"/>
    <property type="match status" value="1"/>
</dbReference>